<proteinExistence type="predicted"/>
<sequence>MGGAASAVIPLRIYSGYLRAHIQLFLELVDAGKNLPSCFPSHRDFTSLLQPALTTEPISVRILIVLTLDQSNPNFETVEEGLQLRADESPKEAITGIGMFVAHFAVLLLEGAYRPVMDCVRWLDQLEATRQILDGTVIFFSDYRTYKLMPSYWSFRPKDFLDMRFDEGDIELTEEAVAQQATSLYEKMVLLIHELRSTNLEARLDPTGLLAKEFVKFAPDPRVVHALLSASITKNLLFSLGEFKAYFLDDFLATLPRDMCI</sequence>
<accession>A0A1D3D1N4</accession>
<protein>
    <submittedName>
        <fullName evidence="1">Uncharacterized protein</fullName>
    </submittedName>
</protein>
<dbReference type="InParanoid" id="A0A1D3D1N4"/>
<dbReference type="EMBL" id="JROU02001115">
    <property type="protein sequence ID" value="OEH77353.1"/>
    <property type="molecule type" value="Genomic_DNA"/>
</dbReference>
<evidence type="ECO:0000313" key="2">
    <source>
        <dbReference type="Proteomes" id="UP000095192"/>
    </source>
</evidence>
<keyword evidence="2" id="KW-1185">Reference proteome</keyword>
<name>A0A1D3D1N4_9EIME</name>
<evidence type="ECO:0000313" key="1">
    <source>
        <dbReference type="EMBL" id="OEH77353.1"/>
    </source>
</evidence>
<gene>
    <name evidence="1" type="ORF">cyc_02877</name>
</gene>
<dbReference type="AlphaFoldDB" id="A0A1D3D1N4"/>
<organism evidence="1 2">
    <name type="scientific">Cyclospora cayetanensis</name>
    <dbReference type="NCBI Taxonomy" id="88456"/>
    <lineage>
        <taxon>Eukaryota</taxon>
        <taxon>Sar</taxon>
        <taxon>Alveolata</taxon>
        <taxon>Apicomplexa</taxon>
        <taxon>Conoidasida</taxon>
        <taxon>Coccidia</taxon>
        <taxon>Eucoccidiorida</taxon>
        <taxon>Eimeriorina</taxon>
        <taxon>Eimeriidae</taxon>
        <taxon>Cyclospora</taxon>
    </lineage>
</organism>
<comment type="caution">
    <text evidence="1">The sequence shown here is derived from an EMBL/GenBank/DDBJ whole genome shotgun (WGS) entry which is preliminary data.</text>
</comment>
<dbReference type="Proteomes" id="UP000095192">
    <property type="component" value="Unassembled WGS sequence"/>
</dbReference>
<dbReference type="VEuPathDB" id="ToxoDB:LOC34619658"/>
<dbReference type="VEuPathDB" id="ToxoDB:cyc_02877"/>
<reference evidence="1 2" key="1">
    <citation type="journal article" date="2016" name="BMC Genomics">
        <title>Comparative genomics reveals Cyclospora cayetanensis possesses coccidia-like metabolism and invasion components but unique surface antigens.</title>
        <authorList>
            <person name="Liu S."/>
            <person name="Wang L."/>
            <person name="Zheng H."/>
            <person name="Xu Z."/>
            <person name="Roellig D.M."/>
            <person name="Li N."/>
            <person name="Frace M.A."/>
            <person name="Tang K."/>
            <person name="Arrowood M.J."/>
            <person name="Moss D.M."/>
            <person name="Zhang L."/>
            <person name="Feng Y."/>
            <person name="Xiao L."/>
        </authorList>
    </citation>
    <scope>NUCLEOTIDE SEQUENCE [LARGE SCALE GENOMIC DNA]</scope>
    <source>
        <strain evidence="1 2">CHN_HEN01</strain>
    </source>
</reference>